<dbReference type="InterPro" id="IPR046342">
    <property type="entry name" value="CBS_dom_sf"/>
</dbReference>
<feature type="domain" description="CBS" evidence="3">
    <location>
        <begin position="7"/>
        <end position="64"/>
    </location>
</feature>
<dbReference type="EMBL" id="MFSR01000092">
    <property type="protein sequence ID" value="OGI37393.1"/>
    <property type="molecule type" value="Genomic_DNA"/>
</dbReference>
<dbReference type="PROSITE" id="PS51371">
    <property type="entry name" value="CBS"/>
    <property type="match status" value="2"/>
</dbReference>
<dbReference type="PANTHER" id="PTHR43080">
    <property type="entry name" value="CBS DOMAIN-CONTAINING PROTEIN CBSX3, MITOCHONDRIAL"/>
    <property type="match status" value="1"/>
</dbReference>
<accession>A0A1F6SX00</accession>
<reference evidence="4 5" key="1">
    <citation type="journal article" date="2016" name="Nat. Commun.">
        <title>Thousands of microbial genomes shed light on interconnected biogeochemical processes in an aquifer system.</title>
        <authorList>
            <person name="Anantharaman K."/>
            <person name="Brown C.T."/>
            <person name="Hug L.A."/>
            <person name="Sharon I."/>
            <person name="Castelle C.J."/>
            <person name="Probst A.J."/>
            <person name="Thomas B.C."/>
            <person name="Singh A."/>
            <person name="Wilkins M.J."/>
            <person name="Karaoz U."/>
            <person name="Brodie E.L."/>
            <person name="Williams K.H."/>
            <person name="Hubbard S.S."/>
            <person name="Banfield J.F."/>
        </authorList>
    </citation>
    <scope>NUCLEOTIDE SEQUENCE [LARGE SCALE GENOMIC DNA]</scope>
</reference>
<name>A0A1F6SX00_9PROT</name>
<evidence type="ECO:0000256" key="2">
    <source>
        <dbReference type="PROSITE-ProRule" id="PRU00703"/>
    </source>
</evidence>
<evidence type="ECO:0000313" key="5">
    <source>
        <dbReference type="Proteomes" id="UP000179334"/>
    </source>
</evidence>
<dbReference type="Proteomes" id="UP000179334">
    <property type="component" value="Unassembled WGS sequence"/>
</dbReference>
<gene>
    <name evidence="4" type="ORF">A2V91_04030</name>
</gene>
<sequence length="149" mass="16732">MLVKDIMTQSVKVAHPGDLVRDVAYVMCFNKISGMPVVDTKENLIGVISEKDVLYGMFPTLDDMIENPQPVDFEALERDYKDIVSLKVSDLMSKRVFTVEPDMPLLCAASIMFRNRIRRTPVSVDNKLVGIISVGDVHKAIFKENLAKT</sequence>
<dbReference type="SMART" id="SM00116">
    <property type="entry name" value="CBS"/>
    <property type="match status" value="2"/>
</dbReference>
<dbReference type="InterPro" id="IPR000644">
    <property type="entry name" value="CBS_dom"/>
</dbReference>
<evidence type="ECO:0000259" key="3">
    <source>
        <dbReference type="PROSITE" id="PS51371"/>
    </source>
</evidence>
<comment type="caution">
    <text evidence="4">The sequence shown here is derived from an EMBL/GenBank/DDBJ whole genome shotgun (WGS) entry which is preliminary data.</text>
</comment>
<dbReference type="PANTHER" id="PTHR43080:SF2">
    <property type="entry name" value="CBS DOMAIN-CONTAINING PROTEIN"/>
    <property type="match status" value="1"/>
</dbReference>
<dbReference type="SUPFAM" id="SSF54631">
    <property type="entry name" value="CBS-domain pair"/>
    <property type="match status" value="1"/>
</dbReference>
<feature type="domain" description="CBS" evidence="3">
    <location>
        <begin position="92"/>
        <end position="148"/>
    </location>
</feature>
<evidence type="ECO:0000313" key="4">
    <source>
        <dbReference type="EMBL" id="OGI37393.1"/>
    </source>
</evidence>
<dbReference type="Gene3D" id="3.10.580.10">
    <property type="entry name" value="CBS-domain"/>
    <property type="match status" value="1"/>
</dbReference>
<evidence type="ECO:0000256" key="1">
    <source>
        <dbReference type="ARBA" id="ARBA00023122"/>
    </source>
</evidence>
<proteinExistence type="predicted"/>
<organism evidence="4 5">
    <name type="scientific">Candidatus Muproteobacteria bacterium RBG_16_64_10</name>
    <dbReference type="NCBI Taxonomy" id="1817757"/>
    <lineage>
        <taxon>Bacteria</taxon>
        <taxon>Pseudomonadati</taxon>
        <taxon>Pseudomonadota</taxon>
        <taxon>Candidatus Muproteobacteria</taxon>
    </lineage>
</organism>
<dbReference type="CDD" id="cd04586">
    <property type="entry name" value="CBS_pair_BON_assoc"/>
    <property type="match status" value="1"/>
</dbReference>
<keyword evidence="1 2" id="KW-0129">CBS domain</keyword>
<dbReference type="InterPro" id="IPR051257">
    <property type="entry name" value="Diverse_CBS-Domain"/>
</dbReference>
<dbReference type="AlphaFoldDB" id="A0A1F6SX00"/>
<protein>
    <recommendedName>
        <fullName evidence="3">CBS domain-containing protein</fullName>
    </recommendedName>
</protein>
<dbReference type="Pfam" id="PF00571">
    <property type="entry name" value="CBS"/>
    <property type="match status" value="2"/>
</dbReference>